<dbReference type="PROSITE" id="PS50846">
    <property type="entry name" value="HMA_2"/>
    <property type="match status" value="1"/>
</dbReference>
<dbReference type="InterPro" id="IPR006121">
    <property type="entry name" value="HMA_dom"/>
</dbReference>
<keyword evidence="4" id="KW-1185">Reference proteome</keyword>
<name>A0A3A5MA76_9MICO</name>
<dbReference type="Gene3D" id="3.30.70.100">
    <property type="match status" value="1"/>
</dbReference>
<proteinExistence type="predicted"/>
<evidence type="ECO:0000259" key="2">
    <source>
        <dbReference type="PROSITE" id="PS50846"/>
    </source>
</evidence>
<dbReference type="RefSeq" id="WP_119976486.1">
    <property type="nucleotide sequence ID" value="NZ_JBHSQA010000004.1"/>
</dbReference>
<evidence type="ECO:0000313" key="4">
    <source>
        <dbReference type="Proteomes" id="UP000272015"/>
    </source>
</evidence>
<dbReference type="SUPFAM" id="SSF55008">
    <property type="entry name" value="HMA, heavy metal-associated domain"/>
    <property type="match status" value="1"/>
</dbReference>
<comment type="caution">
    <text evidence="3">The sequence shown here is derived from an EMBL/GenBank/DDBJ whole genome shotgun (WGS) entry which is preliminary data.</text>
</comment>
<dbReference type="PROSITE" id="PS01047">
    <property type="entry name" value="HMA_1"/>
    <property type="match status" value="1"/>
</dbReference>
<gene>
    <name evidence="3" type="ORF">D6T64_20360</name>
</gene>
<organism evidence="3 4">
    <name type="scientific">Cryobacterium melibiosiphilum</name>
    <dbReference type="NCBI Taxonomy" id="995039"/>
    <lineage>
        <taxon>Bacteria</taxon>
        <taxon>Bacillati</taxon>
        <taxon>Actinomycetota</taxon>
        <taxon>Actinomycetes</taxon>
        <taxon>Micrococcales</taxon>
        <taxon>Microbacteriaceae</taxon>
        <taxon>Cryobacterium</taxon>
    </lineage>
</organism>
<reference evidence="3 4" key="1">
    <citation type="submission" date="2018-09" db="EMBL/GenBank/DDBJ databases">
        <title>Novel species of Cryobacterium.</title>
        <authorList>
            <person name="Liu Q."/>
            <person name="Xin Y.-H."/>
        </authorList>
    </citation>
    <scope>NUCLEOTIDE SEQUENCE [LARGE SCALE GENOMIC DNA]</scope>
    <source>
        <strain evidence="3 4">Hh39</strain>
    </source>
</reference>
<evidence type="ECO:0000256" key="1">
    <source>
        <dbReference type="ARBA" id="ARBA00022723"/>
    </source>
</evidence>
<dbReference type="EMBL" id="QZVS01000096">
    <property type="protein sequence ID" value="RJT85265.1"/>
    <property type="molecule type" value="Genomic_DNA"/>
</dbReference>
<dbReference type="AlphaFoldDB" id="A0A3A5MA76"/>
<feature type="domain" description="HMA" evidence="2">
    <location>
        <begin position="4"/>
        <end position="72"/>
    </location>
</feature>
<dbReference type="GO" id="GO:0046872">
    <property type="term" value="F:metal ion binding"/>
    <property type="evidence" value="ECO:0007669"/>
    <property type="project" value="UniProtKB-KW"/>
</dbReference>
<dbReference type="Proteomes" id="UP000272015">
    <property type="component" value="Unassembled WGS sequence"/>
</dbReference>
<accession>A0A3A5MA76</accession>
<sequence>MSTLTTTYGVTGMTCGHCVAAVTEEVGGIAGAETVTVDLVVGGVSQVTVTSAAALDRTLVAAAVDEAGYELAPAVA</sequence>
<keyword evidence="1" id="KW-0479">Metal-binding</keyword>
<dbReference type="InterPro" id="IPR036163">
    <property type="entry name" value="HMA_dom_sf"/>
</dbReference>
<evidence type="ECO:0000313" key="3">
    <source>
        <dbReference type="EMBL" id="RJT85265.1"/>
    </source>
</evidence>
<dbReference type="Pfam" id="PF00403">
    <property type="entry name" value="HMA"/>
    <property type="match status" value="1"/>
</dbReference>
<dbReference type="CDD" id="cd00371">
    <property type="entry name" value="HMA"/>
    <property type="match status" value="1"/>
</dbReference>
<dbReference type="InterPro" id="IPR017969">
    <property type="entry name" value="Heavy-metal-associated_CS"/>
</dbReference>
<protein>
    <submittedName>
        <fullName evidence="3">Copper chaperone</fullName>
    </submittedName>
</protein>